<organism evidence="6 7">
    <name type="scientific">Thermincola potens (strain JR)</name>
    <dbReference type="NCBI Taxonomy" id="635013"/>
    <lineage>
        <taxon>Bacteria</taxon>
        <taxon>Bacillati</taxon>
        <taxon>Bacillota</taxon>
        <taxon>Clostridia</taxon>
        <taxon>Eubacteriales</taxon>
        <taxon>Thermincolaceae</taxon>
        <taxon>Thermincola</taxon>
    </lineage>
</organism>
<dbReference type="SUPFAM" id="SSF46785">
    <property type="entry name" value="Winged helix' DNA-binding domain"/>
    <property type="match status" value="2"/>
</dbReference>
<evidence type="ECO:0000313" key="6">
    <source>
        <dbReference type="EMBL" id="ADG82485.1"/>
    </source>
</evidence>
<dbReference type="NCBIfam" id="TIGR00281">
    <property type="entry name" value="SMC-Scp complex subunit ScpB"/>
    <property type="match status" value="1"/>
</dbReference>
<keyword evidence="3 5" id="KW-0159">Chromosome partition</keyword>
<keyword evidence="2 5" id="KW-0132">Cell division</keyword>
<dbReference type="InterPro" id="IPR005234">
    <property type="entry name" value="ScpB_csome_segregation"/>
</dbReference>
<dbReference type="Proteomes" id="UP000002377">
    <property type="component" value="Chromosome"/>
</dbReference>
<accession>D5X7B5</accession>
<dbReference type="GO" id="GO:0051304">
    <property type="term" value="P:chromosome separation"/>
    <property type="evidence" value="ECO:0007669"/>
    <property type="project" value="InterPro"/>
</dbReference>
<dbReference type="GO" id="GO:0005737">
    <property type="term" value="C:cytoplasm"/>
    <property type="evidence" value="ECO:0007669"/>
    <property type="project" value="UniProtKB-SubCell"/>
</dbReference>
<dbReference type="PANTHER" id="PTHR34298">
    <property type="entry name" value="SEGREGATION AND CONDENSATION PROTEIN B"/>
    <property type="match status" value="1"/>
</dbReference>
<evidence type="ECO:0000256" key="2">
    <source>
        <dbReference type="ARBA" id="ARBA00022618"/>
    </source>
</evidence>
<comment type="function">
    <text evidence="5">Participates in chromosomal partition during cell division. May act via the formation of a condensin-like complex containing Smc and ScpA that pull DNA away from mid-cell into both cell halves.</text>
</comment>
<dbReference type="Gene3D" id="1.10.10.10">
    <property type="entry name" value="Winged helix-like DNA-binding domain superfamily/Winged helix DNA-binding domain"/>
    <property type="match status" value="2"/>
</dbReference>
<evidence type="ECO:0000256" key="5">
    <source>
        <dbReference type="HAMAP-Rule" id="MF_01804"/>
    </source>
</evidence>
<dbReference type="HAMAP" id="MF_01804">
    <property type="entry name" value="ScpB"/>
    <property type="match status" value="1"/>
</dbReference>
<dbReference type="AlphaFoldDB" id="D5X7B5"/>
<sequence length="197" mass="22127">MTVMFPADNKAAIECLLFVAKEPLTPKNISQIIGIPEEDVKDLVFQLMKEYEREDRGIQIVEVAHGYQMCTKKQYADYIEKLYKPQTHYGLSRAALETLAIIAYKQPITRAEVEAIRGVKIDSSLGTLLDKNLVREVGRREGPGRPILFGTTPSFLRYFGLKDLSELPAPEEFLTQNTMEDFSEDHSKEGANTGGIG</sequence>
<proteinExistence type="inferred from homology"/>
<dbReference type="Pfam" id="PF04079">
    <property type="entry name" value="SMC_ScpB"/>
    <property type="match status" value="1"/>
</dbReference>
<dbReference type="STRING" id="635013.TherJR_1636"/>
<dbReference type="KEGG" id="tjr:TherJR_1636"/>
<keyword evidence="1 5" id="KW-0963">Cytoplasm</keyword>
<protein>
    <recommendedName>
        <fullName evidence="5">Segregation and condensation protein B</fullName>
    </recommendedName>
</protein>
<dbReference type="PIRSF" id="PIRSF019345">
    <property type="entry name" value="ScpB"/>
    <property type="match status" value="1"/>
</dbReference>
<keyword evidence="4 5" id="KW-0131">Cell cycle</keyword>
<evidence type="ECO:0000256" key="1">
    <source>
        <dbReference type="ARBA" id="ARBA00022490"/>
    </source>
</evidence>
<reference evidence="6 7" key="1">
    <citation type="submission" date="2010-05" db="EMBL/GenBank/DDBJ databases">
        <title>Complete sequence of Thermincola sp. JR.</title>
        <authorList>
            <consortium name="US DOE Joint Genome Institute"/>
            <person name="Lucas S."/>
            <person name="Copeland A."/>
            <person name="Lapidus A."/>
            <person name="Cheng J.-F."/>
            <person name="Bruce D."/>
            <person name="Goodwin L."/>
            <person name="Pitluck S."/>
            <person name="Chertkov O."/>
            <person name="Detter J.C."/>
            <person name="Han C."/>
            <person name="Tapia R."/>
            <person name="Land M."/>
            <person name="Hauser L."/>
            <person name="Kyrpides N."/>
            <person name="Mikhailova N."/>
            <person name="Hazen T.C."/>
            <person name="Woyke T."/>
        </authorList>
    </citation>
    <scope>NUCLEOTIDE SEQUENCE [LARGE SCALE GENOMIC DNA]</scope>
    <source>
        <strain evidence="6 7">JR</strain>
    </source>
</reference>
<comment type="subunit">
    <text evidence="5">Homodimer. Homodimerization may be required to stabilize the binding of ScpA to the Smc head domains. Component of a cohesin-like complex composed of ScpA, ScpB and the Smc homodimer, in which ScpA and ScpB bind to the head domain of Smc. The presence of the three proteins is required for the association of the complex with DNA.</text>
</comment>
<dbReference type="GO" id="GO:0051301">
    <property type="term" value="P:cell division"/>
    <property type="evidence" value="ECO:0007669"/>
    <property type="project" value="UniProtKB-KW"/>
</dbReference>
<dbReference type="PANTHER" id="PTHR34298:SF2">
    <property type="entry name" value="SEGREGATION AND CONDENSATION PROTEIN B"/>
    <property type="match status" value="1"/>
</dbReference>
<comment type="subcellular location">
    <subcellularLocation>
        <location evidence="5">Cytoplasm</location>
    </subcellularLocation>
    <text evidence="5">Associated with two foci at the outer edges of the nucleoid region in young cells, and at four foci within both cell halves in older cells.</text>
</comment>
<comment type="similarity">
    <text evidence="5">Belongs to the ScpB family.</text>
</comment>
<dbReference type="InterPro" id="IPR036390">
    <property type="entry name" value="WH_DNA-bd_sf"/>
</dbReference>
<evidence type="ECO:0000256" key="4">
    <source>
        <dbReference type="ARBA" id="ARBA00023306"/>
    </source>
</evidence>
<dbReference type="GO" id="GO:0006260">
    <property type="term" value="P:DNA replication"/>
    <property type="evidence" value="ECO:0007669"/>
    <property type="project" value="UniProtKB-UniRule"/>
</dbReference>
<evidence type="ECO:0000313" key="7">
    <source>
        <dbReference type="Proteomes" id="UP000002377"/>
    </source>
</evidence>
<dbReference type="eggNOG" id="COG1386">
    <property type="taxonomic scope" value="Bacteria"/>
</dbReference>
<evidence type="ECO:0000256" key="3">
    <source>
        <dbReference type="ARBA" id="ARBA00022829"/>
    </source>
</evidence>
<keyword evidence="7" id="KW-1185">Reference proteome</keyword>
<dbReference type="InterPro" id="IPR036388">
    <property type="entry name" value="WH-like_DNA-bd_sf"/>
</dbReference>
<name>D5X7B5_THEPJ</name>
<dbReference type="EMBL" id="CP002028">
    <property type="protein sequence ID" value="ADG82485.1"/>
    <property type="molecule type" value="Genomic_DNA"/>
</dbReference>
<gene>
    <name evidence="5" type="primary">scpB</name>
    <name evidence="6" type="ordered locus">TherJR_1636</name>
</gene>
<dbReference type="HOGENOM" id="CLU_045647_5_3_9"/>